<sequence length="69" mass="7471">MTPPSRAPRESRAPEATAYLAAGQALSALRLRGTWVLQPLPHRAHDCALVIELGYRAHTALMPAAREPS</sequence>
<keyword evidence="2" id="KW-1185">Reference proteome</keyword>
<dbReference type="RefSeq" id="WP_189061238.1">
    <property type="nucleotide sequence ID" value="NZ_BMMK01000037.1"/>
</dbReference>
<organism evidence="1 2">
    <name type="scientific">Longimycelium tulufanense</name>
    <dbReference type="NCBI Taxonomy" id="907463"/>
    <lineage>
        <taxon>Bacteria</taxon>
        <taxon>Bacillati</taxon>
        <taxon>Actinomycetota</taxon>
        <taxon>Actinomycetes</taxon>
        <taxon>Pseudonocardiales</taxon>
        <taxon>Pseudonocardiaceae</taxon>
        <taxon>Longimycelium</taxon>
    </lineage>
</organism>
<evidence type="ECO:0000313" key="2">
    <source>
        <dbReference type="Proteomes" id="UP000637578"/>
    </source>
</evidence>
<reference evidence="1" key="2">
    <citation type="submission" date="2020-09" db="EMBL/GenBank/DDBJ databases">
        <authorList>
            <person name="Sun Q."/>
            <person name="Zhou Y."/>
        </authorList>
    </citation>
    <scope>NUCLEOTIDE SEQUENCE</scope>
    <source>
        <strain evidence="1">CGMCC 4.5737</strain>
    </source>
</reference>
<gene>
    <name evidence="1" type="ORF">GCM10012275_54020</name>
</gene>
<protein>
    <submittedName>
        <fullName evidence="1">Uncharacterized protein</fullName>
    </submittedName>
</protein>
<dbReference type="AlphaFoldDB" id="A0A8J3CD91"/>
<dbReference type="Proteomes" id="UP000637578">
    <property type="component" value="Unassembled WGS sequence"/>
</dbReference>
<accession>A0A8J3CD91</accession>
<name>A0A8J3CD91_9PSEU</name>
<comment type="caution">
    <text evidence="1">The sequence shown here is derived from an EMBL/GenBank/DDBJ whole genome shotgun (WGS) entry which is preliminary data.</text>
</comment>
<reference evidence="1" key="1">
    <citation type="journal article" date="2014" name="Int. J. Syst. Evol. Microbiol.">
        <title>Complete genome sequence of Corynebacterium casei LMG S-19264T (=DSM 44701T), isolated from a smear-ripened cheese.</title>
        <authorList>
            <consortium name="US DOE Joint Genome Institute (JGI-PGF)"/>
            <person name="Walter F."/>
            <person name="Albersmeier A."/>
            <person name="Kalinowski J."/>
            <person name="Ruckert C."/>
        </authorList>
    </citation>
    <scope>NUCLEOTIDE SEQUENCE</scope>
    <source>
        <strain evidence="1">CGMCC 4.5737</strain>
    </source>
</reference>
<proteinExistence type="predicted"/>
<evidence type="ECO:0000313" key="1">
    <source>
        <dbReference type="EMBL" id="GGM76423.1"/>
    </source>
</evidence>
<dbReference type="EMBL" id="BMMK01000037">
    <property type="protein sequence ID" value="GGM76423.1"/>
    <property type="molecule type" value="Genomic_DNA"/>
</dbReference>